<name>A0ABX7WNZ0_9GAMM</name>
<sequence length="335" mass="39185">MKIEIGESLILSWLRHEKKCQLVQMNWKPSVESWELMNESVIEQIMRDSDDYFKHEYDYKIYKKNTSLSQLIKQAEIDVIGISYTGGLRNIYAVDIAFHEYGLNYGSKDETIMKIVKKLLRAAMCIYGYFDCSEGDIVFSSPKVNNNIIETLDVCLIQVEKILRKNKLNFNIKLIANNSFNKEILQPVLDATSSIADTSELFMRSIQMYKMFSENNDSSKLSTKISIKNNDALQNKTKIGEWVRKNLTQMFEENKISVEEVELMESIEYSKKIFGIQMPLLKKKLSIDEGKPSRYWAKPIIKAYDAEYFICSEWYEKTNKSHFEKWALLKNQPTH</sequence>
<evidence type="ECO:0000313" key="1">
    <source>
        <dbReference type="EMBL" id="QTR44686.1"/>
    </source>
</evidence>
<dbReference type="Proteomes" id="UP000672039">
    <property type="component" value="Chromosome"/>
</dbReference>
<dbReference type="RefSeq" id="WP_210221143.1">
    <property type="nucleotide sequence ID" value="NZ_CP072801.1"/>
</dbReference>
<protein>
    <submittedName>
        <fullName evidence="1">Uncharacterized protein</fullName>
    </submittedName>
</protein>
<reference evidence="1 2" key="1">
    <citation type="submission" date="2021-04" db="EMBL/GenBank/DDBJ databases">
        <title>Genomics, taxonomy and metabolism of representatives of sulfur bacteria of the genus Thiothrix: Thiothrix fructosivorans QT, Thiothrix unzii A1T and three new species, Thiothrix subterranea sp. nov., Thiothrix litoralis sp. nov. and 'Candidatus Thiothrix anitrata' sp. nov.</title>
        <authorList>
            <person name="Ravin N.V."/>
            <person name="Smolyakov D."/>
            <person name="Rudenko T.S."/>
            <person name="Mardanov A.V."/>
            <person name="Beletsky A.V."/>
            <person name="Markov N.D."/>
            <person name="Fomenkov A.I."/>
            <person name="Roberts R.J."/>
            <person name="Karnachuk O.V."/>
            <person name="Novikov A."/>
            <person name="Grabovich M.Y."/>
        </authorList>
    </citation>
    <scope>NUCLEOTIDE SEQUENCE [LARGE SCALE GENOMIC DNA]</scope>
    <source>
        <strain evidence="1 2">AS</strain>
    </source>
</reference>
<dbReference type="EMBL" id="CP072801">
    <property type="protein sequence ID" value="QTR44686.1"/>
    <property type="molecule type" value="Genomic_DNA"/>
</dbReference>
<evidence type="ECO:0000313" key="2">
    <source>
        <dbReference type="Proteomes" id="UP000672039"/>
    </source>
</evidence>
<gene>
    <name evidence="1" type="ORF">J9253_11610</name>
</gene>
<keyword evidence="2" id="KW-1185">Reference proteome</keyword>
<accession>A0ABX7WNZ0</accession>
<proteinExistence type="predicted"/>
<organism evidence="1 2">
    <name type="scientific">Thiothrix litoralis</name>
    <dbReference type="NCBI Taxonomy" id="2891210"/>
    <lineage>
        <taxon>Bacteria</taxon>
        <taxon>Pseudomonadati</taxon>
        <taxon>Pseudomonadota</taxon>
        <taxon>Gammaproteobacteria</taxon>
        <taxon>Thiotrichales</taxon>
        <taxon>Thiotrichaceae</taxon>
        <taxon>Thiothrix</taxon>
    </lineage>
</organism>